<protein>
    <submittedName>
        <fullName evidence="6">MarR family winged helix-turn-helix transcriptional regulator</fullName>
    </submittedName>
</protein>
<evidence type="ECO:0000256" key="4">
    <source>
        <dbReference type="SAM" id="MobiDB-lite"/>
    </source>
</evidence>
<dbReference type="InterPro" id="IPR023187">
    <property type="entry name" value="Tscrpt_reg_MarR-type_CS"/>
</dbReference>
<keyword evidence="2" id="KW-0238">DNA-binding</keyword>
<evidence type="ECO:0000259" key="5">
    <source>
        <dbReference type="PROSITE" id="PS50995"/>
    </source>
</evidence>
<dbReference type="Pfam" id="PF12802">
    <property type="entry name" value="MarR_2"/>
    <property type="match status" value="1"/>
</dbReference>
<keyword evidence="7" id="KW-1185">Reference proteome</keyword>
<evidence type="ECO:0000313" key="7">
    <source>
        <dbReference type="Proteomes" id="UP001589709"/>
    </source>
</evidence>
<reference evidence="6 7" key="1">
    <citation type="submission" date="2024-09" db="EMBL/GenBank/DDBJ databases">
        <authorList>
            <person name="Sun Q."/>
            <person name="Mori K."/>
        </authorList>
    </citation>
    <scope>NUCLEOTIDE SEQUENCE [LARGE SCALE GENOMIC DNA]</scope>
    <source>
        <strain evidence="6 7">JCM 6917</strain>
    </source>
</reference>
<dbReference type="SUPFAM" id="SSF46785">
    <property type="entry name" value="Winged helix' DNA-binding domain"/>
    <property type="match status" value="1"/>
</dbReference>
<dbReference type="InterPro" id="IPR000835">
    <property type="entry name" value="HTH_MarR-typ"/>
</dbReference>
<dbReference type="Proteomes" id="UP001589709">
    <property type="component" value="Unassembled WGS sequence"/>
</dbReference>
<accession>A0ABV5N771</accession>
<dbReference type="RefSeq" id="WP_381348994.1">
    <property type="nucleotide sequence ID" value="NZ_JBHMCY010000061.1"/>
</dbReference>
<dbReference type="InterPro" id="IPR036388">
    <property type="entry name" value="WH-like_DNA-bd_sf"/>
</dbReference>
<evidence type="ECO:0000313" key="6">
    <source>
        <dbReference type="EMBL" id="MFB9466151.1"/>
    </source>
</evidence>
<dbReference type="PANTHER" id="PTHR33164:SF43">
    <property type="entry name" value="HTH-TYPE TRANSCRIPTIONAL REPRESSOR YETL"/>
    <property type="match status" value="1"/>
</dbReference>
<evidence type="ECO:0000256" key="3">
    <source>
        <dbReference type="ARBA" id="ARBA00023163"/>
    </source>
</evidence>
<feature type="domain" description="HTH marR-type" evidence="5">
    <location>
        <begin position="2"/>
        <end position="138"/>
    </location>
</feature>
<feature type="region of interest" description="Disordered" evidence="4">
    <location>
        <begin position="145"/>
        <end position="165"/>
    </location>
</feature>
<dbReference type="InterPro" id="IPR036390">
    <property type="entry name" value="WH_DNA-bd_sf"/>
</dbReference>
<evidence type="ECO:0000256" key="1">
    <source>
        <dbReference type="ARBA" id="ARBA00023015"/>
    </source>
</evidence>
<keyword evidence="3" id="KW-0804">Transcription</keyword>
<dbReference type="SMART" id="SM00347">
    <property type="entry name" value="HTH_MARR"/>
    <property type="match status" value="1"/>
</dbReference>
<proteinExistence type="predicted"/>
<gene>
    <name evidence="6" type="ORF">ACFF45_26435</name>
</gene>
<sequence>MTDTVFPTIGYLAWQLSQNIAGRLERELRALDLTLAQYNALLHTVRTPGLSSADIARRSGVTAQSMGAAVNHLIGRGLLRREPHPTSRRSMCLFATEEGHAVGTRADAVAGRITAEATSHLPAADSATLRRLLYRLVEELNPDSLAPGVRSEGVRPEALTGRERP</sequence>
<dbReference type="PANTHER" id="PTHR33164">
    <property type="entry name" value="TRANSCRIPTIONAL REGULATOR, MARR FAMILY"/>
    <property type="match status" value="1"/>
</dbReference>
<feature type="compositionally biased region" description="Basic and acidic residues" evidence="4">
    <location>
        <begin position="152"/>
        <end position="165"/>
    </location>
</feature>
<dbReference type="PROSITE" id="PS50995">
    <property type="entry name" value="HTH_MARR_2"/>
    <property type="match status" value="1"/>
</dbReference>
<dbReference type="PROSITE" id="PS01117">
    <property type="entry name" value="HTH_MARR_1"/>
    <property type="match status" value="1"/>
</dbReference>
<evidence type="ECO:0000256" key="2">
    <source>
        <dbReference type="ARBA" id="ARBA00023125"/>
    </source>
</evidence>
<comment type="caution">
    <text evidence="6">The sequence shown here is derived from an EMBL/GenBank/DDBJ whole genome shotgun (WGS) entry which is preliminary data.</text>
</comment>
<dbReference type="EMBL" id="JBHMCY010000061">
    <property type="protein sequence ID" value="MFB9466151.1"/>
    <property type="molecule type" value="Genomic_DNA"/>
</dbReference>
<dbReference type="Gene3D" id="1.10.10.10">
    <property type="entry name" value="Winged helix-like DNA-binding domain superfamily/Winged helix DNA-binding domain"/>
    <property type="match status" value="1"/>
</dbReference>
<dbReference type="InterPro" id="IPR039422">
    <property type="entry name" value="MarR/SlyA-like"/>
</dbReference>
<organism evidence="6 7">
    <name type="scientific">Streptomyces cinereospinus</name>
    <dbReference type="NCBI Taxonomy" id="285561"/>
    <lineage>
        <taxon>Bacteria</taxon>
        <taxon>Bacillati</taxon>
        <taxon>Actinomycetota</taxon>
        <taxon>Actinomycetes</taxon>
        <taxon>Kitasatosporales</taxon>
        <taxon>Streptomycetaceae</taxon>
        <taxon>Streptomyces</taxon>
    </lineage>
</organism>
<name>A0ABV5N771_9ACTN</name>
<keyword evidence="1" id="KW-0805">Transcription regulation</keyword>